<evidence type="ECO:0000313" key="2">
    <source>
        <dbReference type="Proteomes" id="UP000070054"/>
    </source>
</evidence>
<protein>
    <submittedName>
        <fullName evidence="1">Uncharacterized protein</fullName>
    </submittedName>
</protein>
<keyword evidence="2" id="KW-1185">Reference proteome</keyword>
<dbReference type="AlphaFoldDB" id="A0A135SEH6"/>
<reference evidence="1 2" key="1">
    <citation type="submission" date="2014-02" db="EMBL/GenBank/DDBJ databases">
        <title>The genome sequence of Colletotrichum nymphaeae SA-01.</title>
        <authorList>
            <person name="Baroncelli R."/>
            <person name="Thon M.R."/>
        </authorList>
    </citation>
    <scope>NUCLEOTIDE SEQUENCE [LARGE SCALE GENOMIC DNA]</scope>
    <source>
        <strain evidence="1 2">SA-01</strain>
    </source>
</reference>
<sequence length="257" mass="29557">MRSQQMDVKREESCDIPLPSREFSRELSLPFRPSPALSTQSPSAAFYSDLAPNRSARKITVDPEIRRVQAYLKFPGFTLPDVIISNKDSNKDRKFVSLLGLNRDLVIPNSPDLPIHPDHMQHSVALKVEEIFCAANGVLFSASWQSAIRPRRPRSDNRMSDLINTYARGRKDYLADEANPKYPRLADRQNCRLIKAVDQWIASHELDESTSSNLLWFDAKNRWVELHQMRTIPGRTRTAEQEAWMREDISSGRYSMV</sequence>
<dbReference type="EMBL" id="JEMN01001533">
    <property type="protein sequence ID" value="KXH34207.1"/>
    <property type="molecule type" value="Genomic_DNA"/>
</dbReference>
<gene>
    <name evidence="1" type="ORF">CNYM01_07558</name>
</gene>
<name>A0A135SEH6_9PEZI</name>
<accession>A0A135SEH6</accession>
<proteinExistence type="predicted"/>
<evidence type="ECO:0000313" key="1">
    <source>
        <dbReference type="EMBL" id="KXH34207.1"/>
    </source>
</evidence>
<dbReference type="Proteomes" id="UP000070054">
    <property type="component" value="Unassembled WGS sequence"/>
</dbReference>
<organism evidence="1 2">
    <name type="scientific">Colletotrichum nymphaeae SA-01</name>
    <dbReference type="NCBI Taxonomy" id="1460502"/>
    <lineage>
        <taxon>Eukaryota</taxon>
        <taxon>Fungi</taxon>
        <taxon>Dikarya</taxon>
        <taxon>Ascomycota</taxon>
        <taxon>Pezizomycotina</taxon>
        <taxon>Sordariomycetes</taxon>
        <taxon>Hypocreomycetidae</taxon>
        <taxon>Glomerellales</taxon>
        <taxon>Glomerellaceae</taxon>
        <taxon>Colletotrichum</taxon>
        <taxon>Colletotrichum acutatum species complex</taxon>
    </lineage>
</organism>
<comment type="caution">
    <text evidence="1">The sequence shown here is derived from an EMBL/GenBank/DDBJ whole genome shotgun (WGS) entry which is preliminary data.</text>
</comment>